<evidence type="ECO:0000313" key="2">
    <source>
        <dbReference type="Proteomes" id="UP000646946"/>
    </source>
</evidence>
<dbReference type="InterPro" id="IPR036102">
    <property type="entry name" value="OsmC/Ohrsf"/>
</dbReference>
<dbReference type="Proteomes" id="UP000646946">
    <property type="component" value="Unassembled WGS sequence"/>
</dbReference>
<dbReference type="InterPro" id="IPR015946">
    <property type="entry name" value="KH_dom-like_a/b"/>
</dbReference>
<accession>A0A832X677</accession>
<dbReference type="SUPFAM" id="SSF82784">
    <property type="entry name" value="OsmC-like"/>
    <property type="match status" value="1"/>
</dbReference>
<name>A0A832X677_9ARCH</name>
<dbReference type="Pfam" id="PF02566">
    <property type="entry name" value="OsmC"/>
    <property type="match status" value="1"/>
</dbReference>
<dbReference type="InterPro" id="IPR052924">
    <property type="entry name" value="OsmC/Ohr_hydroprdx_reductase"/>
</dbReference>
<dbReference type="Gene3D" id="3.30.300.20">
    <property type="match status" value="1"/>
</dbReference>
<dbReference type="AlphaFoldDB" id="A0A832X677"/>
<reference evidence="1 2" key="1">
    <citation type="journal article" name="Nat. Commun.">
        <title>Undinarchaeota illuminate DPANN phylogeny and the impact of gene transfer on archaeal evolution.</title>
        <authorList>
            <person name="Dombrowski N."/>
            <person name="Williams T.A."/>
            <person name="Sun J."/>
            <person name="Woodcroft B.J."/>
            <person name="Lee J.H."/>
            <person name="Minh B.Q."/>
            <person name="Rinke C."/>
            <person name="Spang A."/>
        </authorList>
    </citation>
    <scope>NUCLEOTIDE SEQUENCE [LARGE SCALE GENOMIC DNA]</scope>
    <source>
        <strain evidence="1">MAG_bin1129</strain>
    </source>
</reference>
<evidence type="ECO:0000313" key="1">
    <source>
        <dbReference type="EMBL" id="HIK00605.1"/>
    </source>
</evidence>
<organism evidence="1 2">
    <name type="scientific">Candidatus Naiadarchaeum limnaeum</name>
    <dbReference type="NCBI Taxonomy" id="2756139"/>
    <lineage>
        <taxon>Archaea</taxon>
        <taxon>Candidatus Undinarchaeota</taxon>
        <taxon>Candidatus Undinarchaeia</taxon>
        <taxon>Candidatus Naiadarchaeales</taxon>
        <taxon>Candidatus Naiadarchaeaceae</taxon>
        <taxon>Candidatus Naiadarchaeum</taxon>
    </lineage>
</organism>
<comment type="caution">
    <text evidence="1">The sequence shown here is derived from an EMBL/GenBank/DDBJ whole genome shotgun (WGS) entry which is preliminary data.</text>
</comment>
<dbReference type="InterPro" id="IPR003718">
    <property type="entry name" value="OsmC/Ohr_fam"/>
</dbReference>
<sequence>MNNINLEAIKKFMEEVQKNPEAAKKTKSISGEWNFEQGNPQVTAEIKFQSGSAVIEADSPQFMGGAGLKPDPIQYCLFGLAACYASTFVSICAEKGIELSKLKVTAENKTNLTKSLGLGEEPIVEKVKLSLEVESDADKEKINEIEKFARERCPGVYCLTNPIKLITELK</sequence>
<keyword evidence="2" id="KW-1185">Reference proteome</keyword>
<gene>
    <name evidence="1" type="ORF">H1016_03630</name>
</gene>
<proteinExistence type="predicted"/>
<dbReference type="EMBL" id="DVAB01000029">
    <property type="protein sequence ID" value="HIK00605.1"/>
    <property type="molecule type" value="Genomic_DNA"/>
</dbReference>
<protein>
    <submittedName>
        <fullName evidence="1">OsmC family protein</fullName>
    </submittedName>
</protein>
<dbReference type="PANTHER" id="PTHR35368">
    <property type="entry name" value="HYDROPEROXIDE REDUCTASE"/>
    <property type="match status" value="1"/>
</dbReference>
<dbReference type="PANTHER" id="PTHR35368:SF1">
    <property type="entry name" value="HYDROPEROXIDE REDUCTASE"/>
    <property type="match status" value="1"/>
</dbReference>